<comment type="caution">
    <text evidence="5">The sequence shown here is derived from an EMBL/GenBank/DDBJ whole genome shotgun (WGS) entry which is preliminary data.</text>
</comment>
<dbReference type="Pfam" id="PF07963">
    <property type="entry name" value="N_methyl"/>
    <property type="match status" value="1"/>
</dbReference>
<dbReference type="Proteomes" id="UP000886339">
    <property type="component" value="Unassembled WGS sequence"/>
</dbReference>
<dbReference type="GO" id="GO:0043107">
    <property type="term" value="P:type IV pilus-dependent motility"/>
    <property type="evidence" value="ECO:0007669"/>
    <property type="project" value="TreeGrafter"/>
</dbReference>
<sequence length="142" mass="15165">MKKQSGFTLIELMIVVAIIGILAAIAIPAYQDYIARSQVSEAVNLADGQKTNVADIYNDEGAFTDADNGSFGIPAANEVQGKYVDQVAVEDGVITAQMGNNASAKVDGNHVILSPITHAGSIEWTCKSTDMDDKYLPKNCRQ</sequence>
<protein>
    <submittedName>
        <fullName evidence="5">Pilin</fullName>
    </submittedName>
</protein>
<dbReference type="EMBL" id="DRLF01000422">
    <property type="protein sequence ID" value="HEC07631.1"/>
    <property type="molecule type" value="Genomic_DNA"/>
</dbReference>
<keyword evidence="3" id="KW-0281">Fimbrium</keyword>
<evidence type="ECO:0000256" key="4">
    <source>
        <dbReference type="SAM" id="Phobius"/>
    </source>
</evidence>
<dbReference type="SUPFAM" id="SSF54523">
    <property type="entry name" value="Pili subunits"/>
    <property type="match status" value="1"/>
</dbReference>
<dbReference type="GO" id="GO:0007155">
    <property type="term" value="P:cell adhesion"/>
    <property type="evidence" value="ECO:0007669"/>
    <property type="project" value="InterPro"/>
</dbReference>
<evidence type="ECO:0000256" key="3">
    <source>
        <dbReference type="RuleBase" id="RU000389"/>
    </source>
</evidence>
<keyword evidence="4" id="KW-0812">Transmembrane</keyword>
<evidence type="ECO:0000256" key="1">
    <source>
        <dbReference type="ARBA" id="ARBA00005233"/>
    </source>
</evidence>
<dbReference type="InterPro" id="IPR012902">
    <property type="entry name" value="N_methyl_site"/>
</dbReference>
<dbReference type="AlphaFoldDB" id="A0A831RV48"/>
<dbReference type="InterPro" id="IPR045584">
    <property type="entry name" value="Pilin-like"/>
</dbReference>
<name>A0A831RV48_9GAMM</name>
<evidence type="ECO:0000256" key="2">
    <source>
        <dbReference type="ARBA" id="ARBA00022481"/>
    </source>
</evidence>
<dbReference type="NCBIfam" id="TIGR02532">
    <property type="entry name" value="IV_pilin_GFxxxE"/>
    <property type="match status" value="1"/>
</dbReference>
<keyword evidence="2" id="KW-0488">Methylation</keyword>
<organism evidence="5">
    <name type="scientific">Thiolapillus brandeum</name>
    <dbReference type="NCBI Taxonomy" id="1076588"/>
    <lineage>
        <taxon>Bacteria</taxon>
        <taxon>Pseudomonadati</taxon>
        <taxon>Pseudomonadota</taxon>
        <taxon>Gammaproteobacteria</taxon>
        <taxon>Chromatiales</taxon>
        <taxon>Sedimenticolaceae</taxon>
        <taxon>Thiolapillus</taxon>
    </lineage>
</organism>
<feature type="transmembrane region" description="Helical" evidence="4">
    <location>
        <begin position="12"/>
        <end position="30"/>
    </location>
</feature>
<dbReference type="InterPro" id="IPR001082">
    <property type="entry name" value="Pilin"/>
</dbReference>
<dbReference type="Gene3D" id="3.30.700.10">
    <property type="entry name" value="Glycoprotein, Type 4 Pilin"/>
    <property type="match status" value="1"/>
</dbReference>
<dbReference type="PROSITE" id="PS00409">
    <property type="entry name" value="PROKAR_NTER_METHYL"/>
    <property type="match status" value="1"/>
</dbReference>
<evidence type="ECO:0000313" key="5">
    <source>
        <dbReference type="EMBL" id="HEC07631.1"/>
    </source>
</evidence>
<dbReference type="GO" id="GO:0044096">
    <property type="term" value="C:type IV pilus"/>
    <property type="evidence" value="ECO:0007669"/>
    <property type="project" value="TreeGrafter"/>
</dbReference>
<dbReference type="PANTHER" id="PTHR30093">
    <property type="entry name" value="GENERAL SECRETION PATHWAY PROTEIN G"/>
    <property type="match status" value="1"/>
</dbReference>
<proteinExistence type="inferred from homology"/>
<gene>
    <name evidence="5" type="ORF">ENJ12_12305</name>
</gene>
<keyword evidence="4" id="KW-1133">Transmembrane helix</keyword>
<keyword evidence="4" id="KW-0472">Membrane</keyword>
<comment type="similarity">
    <text evidence="1 3">Belongs to the N-Me-Phe pilin family.</text>
</comment>
<dbReference type="PANTHER" id="PTHR30093:SF34">
    <property type="entry name" value="PREPILIN PEPTIDASE-DEPENDENT PROTEIN D"/>
    <property type="match status" value="1"/>
</dbReference>
<accession>A0A831RV48</accession>
<dbReference type="Pfam" id="PF00114">
    <property type="entry name" value="Pilin"/>
    <property type="match status" value="1"/>
</dbReference>
<reference evidence="5" key="1">
    <citation type="journal article" date="2020" name="mSystems">
        <title>Genome- and Community-Level Interaction Insights into Carbon Utilization and Element Cycling Functions of Hydrothermarchaeota in Hydrothermal Sediment.</title>
        <authorList>
            <person name="Zhou Z."/>
            <person name="Liu Y."/>
            <person name="Xu W."/>
            <person name="Pan J."/>
            <person name="Luo Z.H."/>
            <person name="Li M."/>
        </authorList>
    </citation>
    <scope>NUCLEOTIDE SEQUENCE [LARGE SCALE GENOMIC DNA]</scope>
    <source>
        <strain evidence="5">HyVt-458</strain>
    </source>
</reference>